<protein>
    <submittedName>
        <fullName evidence="2">DUF4136 domain-containing protein</fullName>
    </submittedName>
</protein>
<gene>
    <name evidence="2" type="ORF">NPE20_26260</name>
</gene>
<organism evidence="2 3">
    <name type="scientific">Mucilaginibacter aquariorum</name>
    <dbReference type="NCBI Taxonomy" id="2967225"/>
    <lineage>
        <taxon>Bacteria</taxon>
        <taxon>Pseudomonadati</taxon>
        <taxon>Bacteroidota</taxon>
        <taxon>Sphingobacteriia</taxon>
        <taxon>Sphingobacteriales</taxon>
        <taxon>Sphingobacteriaceae</taxon>
        <taxon>Mucilaginibacter</taxon>
    </lineage>
</organism>
<comment type="caution">
    <text evidence="2">The sequence shown here is derived from an EMBL/GenBank/DDBJ whole genome shotgun (WGS) entry which is preliminary data.</text>
</comment>
<dbReference type="PROSITE" id="PS51257">
    <property type="entry name" value="PROKAR_LIPOPROTEIN"/>
    <property type="match status" value="1"/>
</dbReference>
<dbReference type="Proteomes" id="UP001204376">
    <property type="component" value="Unassembled WGS sequence"/>
</dbReference>
<dbReference type="Gene3D" id="3.30.160.670">
    <property type="match status" value="1"/>
</dbReference>
<evidence type="ECO:0000313" key="2">
    <source>
        <dbReference type="EMBL" id="MCQ6961504.1"/>
    </source>
</evidence>
<dbReference type="Pfam" id="PF13590">
    <property type="entry name" value="DUF4136"/>
    <property type="match status" value="1"/>
</dbReference>
<proteinExistence type="predicted"/>
<evidence type="ECO:0000259" key="1">
    <source>
        <dbReference type="Pfam" id="PF13590"/>
    </source>
</evidence>
<feature type="domain" description="DUF4136" evidence="1">
    <location>
        <begin position="30"/>
        <end position="192"/>
    </location>
</feature>
<keyword evidence="3" id="KW-1185">Reference proteome</keyword>
<dbReference type="InterPro" id="IPR025411">
    <property type="entry name" value="DUF4136"/>
</dbReference>
<name>A0ABT1TAD3_9SPHI</name>
<dbReference type="EMBL" id="JANHOH010000015">
    <property type="protein sequence ID" value="MCQ6961504.1"/>
    <property type="molecule type" value="Genomic_DNA"/>
</dbReference>
<reference evidence="2 3" key="1">
    <citation type="submission" date="2022-07" db="EMBL/GenBank/DDBJ databases">
        <title>Mucilaginibacter sp. JC4.</title>
        <authorList>
            <person name="Le V."/>
            <person name="Ko S.-R."/>
            <person name="Ahn C.-Y."/>
            <person name="Oh H.-M."/>
        </authorList>
    </citation>
    <scope>NUCLEOTIDE SEQUENCE [LARGE SCALE GENOMIC DNA]</scope>
    <source>
        <strain evidence="2 3">JC4</strain>
    </source>
</reference>
<evidence type="ECO:0000313" key="3">
    <source>
        <dbReference type="Proteomes" id="UP001204376"/>
    </source>
</evidence>
<accession>A0ABT1TAD3</accession>
<dbReference type="RefSeq" id="WP_256541669.1">
    <property type="nucleotide sequence ID" value="NZ_JANHOH010000015.1"/>
</dbReference>
<sequence>MKQSNSFVLVLLAALFAGCTAYQYYAIESPRATFPKYRTFAWLPAADTTGHYSDIADEKIKDEVTAQLERRNLKLEPARPDLLVRYTIQVNDRVRIYNRPVYVYGPRTIYHGVTRNRYGRYFYFGYPSNFMVYVGDDIERVPYREGTLIIDLIERKSRQVIWRGYGIGDVDDPQRAINDIPRVVEGILNKLPIVPAEDFHKLLISHATVNVPQQARP</sequence>